<feature type="compositionally biased region" description="Basic and acidic residues" evidence="1">
    <location>
        <begin position="98"/>
        <end position="110"/>
    </location>
</feature>
<keyword evidence="3" id="KW-1185">Reference proteome</keyword>
<dbReference type="PANTHER" id="PTHR13268:SF0">
    <property type="entry name" value="BCAS3 MICROTUBULE ASSOCIATED CELL MIGRATION FACTOR"/>
    <property type="match status" value="1"/>
</dbReference>
<evidence type="ECO:0000313" key="3">
    <source>
        <dbReference type="Proteomes" id="UP001412067"/>
    </source>
</evidence>
<feature type="region of interest" description="Disordered" evidence="1">
    <location>
        <begin position="84"/>
        <end position="120"/>
    </location>
</feature>
<dbReference type="PANTHER" id="PTHR13268">
    <property type="entry name" value="BREAST CARCINOMA AMPLIFIED SEQUENCE 3"/>
    <property type="match status" value="1"/>
</dbReference>
<reference evidence="2 3" key="1">
    <citation type="journal article" date="2022" name="Nat. Plants">
        <title>Genomes of leafy and leafless Platanthera orchids illuminate the evolution of mycoheterotrophy.</title>
        <authorList>
            <person name="Li M.H."/>
            <person name="Liu K.W."/>
            <person name="Li Z."/>
            <person name="Lu H.C."/>
            <person name="Ye Q.L."/>
            <person name="Zhang D."/>
            <person name="Wang J.Y."/>
            <person name="Li Y.F."/>
            <person name="Zhong Z.M."/>
            <person name="Liu X."/>
            <person name="Yu X."/>
            <person name="Liu D.K."/>
            <person name="Tu X.D."/>
            <person name="Liu B."/>
            <person name="Hao Y."/>
            <person name="Liao X.Y."/>
            <person name="Jiang Y.T."/>
            <person name="Sun W.H."/>
            <person name="Chen J."/>
            <person name="Chen Y.Q."/>
            <person name="Ai Y."/>
            <person name="Zhai J.W."/>
            <person name="Wu S.S."/>
            <person name="Zhou Z."/>
            <person name="Hsiao Y.Y."/>
            <person name="Wu W.L."/>
            <person name="Chen Y.Y."/>
            <person name="Lin Y.F."/>
            <person name="Hsu J.L."/>
            <person name="Li C.Y."/>
            <person name="Wang Z.W."/>
            <person name="Zhao X."/>
            <person name="Zhong W.Y."/>
            <person name="Ma X.K."/>
            <person name="Ma L."/>
            <person name="Huang J."/>
            <person name="Chen G.Z."/>
            <person name="Huang M.Z."/>
            <person name="Huang L."/>
            <person name="Peng D.H."/>
            <person name="Luo Y.B."/>
            <person name="Zou S.Q."/>
            <person name="Chen S.P."/>
            <person name="Lan S."/>
            <person name="Tsai W.C."/>
            <person name="Van de Peer Y."/>
            <person name="Liu Z.J."/>
        </authorList>
    </citation>
    <scope>NUCLEOTIDE SEQUENCE [LARGE SCALE GENOMIC DNA]</scope>
    <source>
        <strain evidence="2">Lor288</strain>
    </source>
</reference>
<name>A0ABR2MX45_9ASPA</name>
<dbReference type="Proteomes" id="UP001412067">
    <property type="component" value="Unassembled WGS sequence"/>
</dbReference>
<evidence type="ECO:0000313" key="2">
    <source>
        <dbReference type="EMBL" id="KAK8968760.1"/>
    </source>
</evidence>
<protein>
    <submittedName>
        <fullName evidence="2">Autophagy-related protein 18h</fullName>
    </submittedName>
</protein>
<sequence length="120" mass="13630">MQVTIKDFSSEEVISQFRAHSCPDIALCFDPSCTMLVTTSVNGHYLNVLRIIPTCMPNDSNFTNYDWTFSQVLNLEQENTNLAQKSAHRLATRGTRLKRSDRTNTRKDVSLVRTPASPHK</sequence>
<evidence type="ECO:0000256" key="1">
    <source>
        <dbReference type="SAM" id="MobiDB-lite"/>
    </source>
</evidence>
<comment type="caution">
    <text evidence="2">The sequence shown here is derived from an EMBL/GenBank/DDBJ whole genome shotgun (WGS) entry which is preliminary data.</text>
</comment>
<organism evidence="2 3">
    <name type="scientific">Platanthera guangdongensis</name>
    <dbReference type="NCBI Taxonomy" id="2320717"/>
    <lineage>
        <taxon>Eukaryota</taxon>
        <taxon>Viridiplantae</taxon>
        <taxon>Streptophyta</taxon>
        <taxon>Embryophyta</taxon>
        <taxon>Tracheophyta</taxon>
        <taxon>Spermatophyta</taxon>
        <taxon>Magnoliopsida</taxon>
        <taxon>Liliopsida</taxon>
        <taxon>Asparagales</taxon>
        <taxon>Orchidaceae</taxon>
        <taxon>Orchidoideae</taxon>
        <taxon>Orchideae</taxon>
        <taxon>Orchidinae</taxon>
        <taxon>Platanthera</taxon>
    </lineage>
</organism>
<feature type="compositionally biased region" description="Basic residues" evidence="1">
    <location>
        <begin position="86"/>
        <end position="97"/>
    </location>
</feature>
<accession>A0ABR2MX45</accession>
<gene>
    <name evidence="2" type="primary">ATG18H</name>
    <name evidence="2" type="ORF">KSP40_PGU008039</name>
</gene>
<proteinExistence type="predicted"/>
<dbReference type="EMBL" id="JBBWWR010000004">
    <property type="protein sequence ID" value="KAK8968760.1"/>
    <property type="molecule type" value="Genomic_DNA"/>
</dbReference>
<dbReference type="InterPro" id="IPR045142">
    <property type="entry name" value="BCAS3-like"/>
</dbReference>